<evidence type="ECO:0000313" key="2">
    <source>
        <dbReference type="Proteomes" id="UP000193380"/>
    </source>
</evidence>
<protein>
    <submittedName>
        <fullName evidence="1">Uncharacterized protein</fullName>
    </submittedName>
</protein>
<evidence type="ECO:0000313" key="1">
    <source>
        <dbReference type="EMBL" id="CDQ92309.1"/>
    </source>
</evidence>
<dbReference type="Proteomes" id="UP000193380">
    <property type="component" value="Unassembled WGS sequence"/>
</dbReference>
<dbReference type="AlphaFoldDB" id="A0A060YS91"/>
<reference evidence="1" key="1">
    <citation type="journal article" date="2014" name="Nat. Commun.">
        <title>The rainbow trout genome provides novel insights into evolution after whole-genome duplication in vertebrates.</title>
        <authorList>
            <person name="Berthelot C."/>
            <person name="Brunet F."/>
            <person name="Chalopin D."/>
            <person name="Juanchich A."/>
            <person name="Bernard M."/>
            <person name="Noel B."/>
            <person name="Bento P."/>
            <person name="Da Silva C."/>
            <person name="Labadie K."/>
            <person name="Alberti A."/>
            <person name="Aury J.M."/>
            <person name="Louis A."/>
            <person name="Dehais P."/>
            <person name="Bardou P."/>
            <person name="Montfort J."/>
            <person name="Klopp C."/>
            <person name="Cabau C."/>
            <person name="Gaspin C."/>
            <person name="Thorgaard G.H."/>
            <person name="Boussaha M."/>
            <person name="Quillet E."/>
            <person name="Guyomard R."/>
            <person name="Galiana D."/>
            <person name="Bobe J."/>
            <person name="Volff J.N."/>
            <person name="Genet C."/>
            <person name="Wincker P."/>
            <person name="Jaillon O."/>
            <person name="Roest Crollius H."/>
            <person name="Guiguen Y."/>
        </authorList>
    </citation>
    <scope>NUCLEOTIDE SEQUENCE [LARGE SCALE GENOMIC DNA]</scope>
</reference>
<name>A0A060YS91_ONCMY</name>
<dbReference type="STRING" id="8022.A0A060YS91"/>
<reference evidence="1" key="2">
    <citation type="submission" date="2014-03" db="EMBL/GenBank/DDBJ databases">
        <authorList>
            <person name="Genoscope - CEA"/>
        </authorList>
    </citation>
    <scope>NUCLEOTIDE SEQUENCE</scope>
</reference>
<proteinExistence type="predicted"/>
<gene>
    <name evidence="1" type="ORF">GSONMT00046409001</name>
</gene>
<dbReference type="EMBL" id="FR913075">
    <property type="protein sequence ID" value="CDQ92309.1"/>
    <property type="molecule type" value="Genomic_DNA"/>
</dbReference>
<accession>A0A060YS91</accession>
<sequence length="52" mass="6107">MNGPNFYILLLAGVLVNGRELRWEKLFDQPLQFKLPFKTIHLPHKKSTCQLL</sequence>
<organism evidence="1 2">
    <name type="scientific">Oncorhynchus mykiss</name>
    <name type="common">Rainbow trout</name>
    <name type="synonym">Salmo gairdneri</name>
    <dbReference type="NCBI Taxonomy" id="8022"/>
    <lineage>
        <taxon>Eukaryota</taxon>
        <taxon>Metazoa</taxon>
        <taxon>Chordata</taxon>
        <taxon>Craniata</taxon>
        <taxon>Vertebrata</taxon>
        <taxon>Euteleostomi</taxon>
        <taxon>Actinopterygii</taxon>
        <taxon>Neopterygii</taxon>
        <taxon>Teleostei</taxon>
        <taxon>Protacanthopterygii</taxon>
        <taxon>Salmoniformes</taxon>
        <taxon>Salmonidae</taxon>
        <taxon>Salmoninae</taxon>
        <taxon>Oncorhynchus</taxon>
    </lineage>
</organism>
<dbReference type="PaxDb" id="8022-A0A060YS91"/>